<dbReference type="Proteomes" id="UP001565369">
    <property type="component" value="Unassembled WGS sequence"/>
</dbReference>
<feature type="region of interest" description="Disordered" evidence="1">
    <location>
        <begin position="44"/>
        <end position="69"/>
    </location>
</feature>
<dbReference type="EMBL" id="JBGBZJ010000002">
    <property type="protein sequence ID" value="MEY9451450.1"/>
    <property type="molecule type" value="Genomic_DNA"/>
</dbReference>
<gene>
    <name evidence="2" type="ORF">ABIG07_000398</name>
</gene>
<proteinExistence type="predicted"/>
<reference evidence="2 3" key="1">
    <citation type="submission" date="2024-07" db="EMBL/GenBank/DDBJ databases">
        <title>Genomic Encyclopedia of Type Strains, Phase V (KMG-V): Genome sequencing to study the core and pangenomes of soil and plant-associated prokaryotes.</title>
        <authorList>
            <person name="Whitman W."/>
        </authorList>
    </citation>
    <scope>NUCLEOTIDE SEQUENCE [LARGE SCALE GENOMIC DNA]</scope>
    <source>
        <strain evidence="2 3">USDA 152</strain>
    </source>
</reference>
<sequence length="98" mass="10457">MMWRRLFIICVIAWQLGGCANWSKGPPSCDGLARRPLNRSLWDWESGAPSATPEPPASPSAPIIRKGEANPSAASAHLAASGRWANITASYHACGKEA</sequence>
<evidence type="ECO:0000313" key="3">
    <source>
        <dbReference type="Proteomes" id="UP001565369"/>
    </source>
</evidence>
<evidence type="ECO:0000256" key="1">
    <source>
        <dbReference type="SAM" id="MobiDB-lite"/>
    </source>
</evidence>
<accession>A0ABV4FIQ6</accession>
<name>A0ABV4FIQ6_9BRAD</name>
<organism evidence="2 3">
    <name type="scientific">Bradyrhizobium ottawaense</name>
    <dbReference type="NCBI Taxonomy" id="931866"/>
    <lineage>
        <taxon>Bacteria</taxon>
        <taxon>Pseudomonadati</taxon>
        <taxon>Pseudomonadota</taxon>
        <taxon>Alphaproteobacteria</taxon>
        <taxon>Hyphomicrobiales</taxon>
        <taxon>Nitrobacteraceae</taxon>
        <taxon>Bradyrhizobium</taxon>
    </lineage>
</organism>
<protein>
    <submittedName>
        <fullName evidence="2">Type IV secretion system protein VirB7</fullName>
    </submittedName>
</protein>
<comment type="caution">
    <text evidence="2">The sequence shown here is derived from an EMBL/GenBank/DDBJ whole genome shotgun (WGS) entry which is preliminary data.</text>
</comment>
<keyword evidence="3" id="KW-1185">Reference proteome</keyword>
<evidence type="ECO:0000313" key="2">
    <source>
        <dbReference type="EMBL" id="MEY9451450.1"/>
    </source>
</evidence>